<evidence type="ECO:0000313" key="3">
    <source>
        <dbReference type="Proteomes" id="UP000199149"/>
    </source>
</evidence>
<protein>
    <submittedName>
        <fullName evidence="2">Uncharacterized membrane protein YhaH, DUF805 family</fullName>
    </submittedName>
</protein>
<organism evidence="2 3">
    <name type="scientific">Algoriella xinjiangensis</name>
    <dbReference type="NCBI Taxonomy" id="684065"/>
    <lineage>
        <taxon>Bacteria</taxon>
        <taxon>Pseudomonadati</taxon>
        <taxon>Bacteroidota</taxon>
        <taxon>Flavobacteriia</taxon>
        <taxon>Flavobacteriales</taxon>
        <taxon>Weeksellaceae</taxon>
        <taxon>Algoriella</taxon>
    </lineage>
</organism>
<sequence length="106" mass="12601">MFLNPFSLKGRIRRTEYWLTNFIYAILYVTYIFMYEVVKYNNNEFAVIFIGLLFLPLWYILIAQSVKRSHDIGNSGWFNLIPFYGLFLLFSDSNEGDNKYGSNPKK</sequence>
<keyword evidence="1" id="KW-0812">Transmembrane</keyword>
<reference evidence="3" key="1">
    <citation type="submission" date="2016-10" db="EMBL/GenBank/DDBJ databases">
        <authorList>
            <person name="Varghese N."/>
            <person name="Submissions S."/>
        </authorList>
    </citation>
    <scope>NUCLEOTIDE SEQUENCE [LARGE SCALE GENOMIC DNA]</scope>
    <source>
        <strain evidence="3">XJ109</strain>
    </source>
</reference>
<evidence type="ECO:0000256" key="1">
    <source>
        <dbReference type="SAM" id="Phobius"/>
    </source>
</evidence>
<keyword evidence="1" id="KW-0472">Membrane</keyword>
<dbReference type="PANTHER" id="PTHR34980">
    <property type="entry name" value="INNER MEMBRANE PROTEIN-RELATED-RELATED"/>
    <property type="match status" value="1"/>
</dbReference>
<feature type="transmembrane region" description="Helical" evidence="1">
    <location>
        <begin position="44"/>
        <end position="62"/>
    </location>
</feature>
<dbReference type="AlphaFoldDB" id="A0A1I4XRY7"/>
<name>A0A1I4XRY7_9FLAO</name>
<evidence type="ECO:0000313" key="2">
    <source>
        <dbReference type="EMBL" id="SFN28547.1"/>
    </source>
</evidence>
<dbReference type="InterPro" id="IPR008523">
    <property type="entry name" value="DUF805"/>
</dbReference>
<dbReference type="RefSeq" id="WP_092908561.1">
    <property type="nucleotide sequence ID" value="NZ_FOUZ01000009.1"/>
</dbReference>
<feature type="transmembrane region" description="Helical" evidence="1">
    <location>
        <begin position="21"/>
        <end position="38"/>
    </location>
</feature>
<keyword evidence="3" id="KW-1185">Reference proteome</keyword>
<dbReference type="Proteomes" id="UP000199149">
    <property type="component" value="Unassembled WGS sequence"/>
</dbReference>
<dbReference type="STRING" id="684065.SAMN05421738_109146"/>
<feature type="transmembrane region" description="Helical" evidence="1">
    <location>
        <begin position="74"/>
        <end position="91"/>
    </location>
</feature>
<dbReference type="OrthoDB" id="9812349at2"/>
<proteinExistence type="predicted"/>
<dbReference type="Pfam" id="PF05656">
    <property type="entry name" value="DUF805"/>
    <property type="match status" value="1"/>
</dbReference>
<dbReference type="EMBL" id="FOUZ01000009">
    <property type="protein sequence ID" value="SFN28547.1"/>
    <property type="molecule type" value="Genomic_DNA"/>
</dbReference>
<accession>A0A1I4XRY7</accession>
<keyword evidence="1" id="KW-1133">Transmembrane helix</keyword>
<gene>
    <name evidence="2" type="ORF">SAMN05421738_109146</name>
</gene>
<dbReference type="GO" id="GO:0005886">
    <property type="term" value="C:plasma membrane"/>
    <property type="evidence" value="ECO:0007669"/>
    <property type="project" value="TreeGrafter"/>
</dbReference>